<evidence type="ECO:0000313" key="2">
    <source>
        <dbReference type="Proteomes" id="UP000033999"/>
    </source>
</evidence>
<dbReference type="EMBL" id="LCKX01000008">
    <property type="protein sequence ID" value="KKU07623.1"/>
    <property type="molecule type" value="Genomic_DNA"/>
</dbReference>
<name>A0A0G1PQE3_9BACT</name>
<organism evidence="1 2">
    <name type="scientific">Candidatus Magasanikbacteria bacterium GW2011_GWA2_45_39</name>
    <dbReference type="NCBI Taxonomy" id="1619041"/>
    <lineage>
        <taxon>Bacteria</taxon>
        <taxon>Candidatus Magasanikiibacteriota</taxon>
    </lineage>
</organism>
<dbReference type="AlphaFoldDB" id="A0A0G1PQE3"/>
<dbReference type="Proteomes" id="UP000033999">
    <property type="component" value="Unassembled WGS sequence"/>
</dbReference>
<gene>
    <name evidence="1" type="ORF">UX10_C0008G0026</name>
</gene>
<reference evidence="1 2" key="1">
    <citation type="journal article" date="2015" name="Nature">
        <title>rRNA introns, odd ribosomes, and small enigmatic genomes across a large radiation of phyla.</title>
        <authorList>
            <person name="Brown C.T."/>
            <person name="Hug L.A."/>
            <person name="Thomas B.C."/>
            <person name="Sharon I."/>
            <person name="Castelle C.J."/>
            <person name="Singh A."/>
            <person name="Wilkins M.J."/>
            <person name="Williams K.H."/>
            <person name="Banfield J.F."/>
        </authorList>
    </citation>
    <scope>NUCLEOTIDE SEQUENCE [LARGE SCALE GENOMIC DNA]</scope>
</reference>
<protein>
    <submittedName>
        <fullName evidence="1">Uncharacterized protein</fullName>
    </submittedName>
</protein>
<proteinExistence type="predicted"/>
<accession>A0A0G1PQE3</accession>
<evidence type="ECO:0000313" key="1">
    <source>
        <dbReference type="EMBL" id="KKU07623.1"/>
    </source>
</evidence>
<sequence>MSMNGKRDFFTVEFFKVFLAQRLARGAVAYERAVDTQHRGGLSREHVQIV</sequence>
<comment type="caution">
    <text evidence="1">The sequence shown here is derived from an EMBL/GenBank/DDBJ whole genome shotgun (WGS) entry which is preliminary data.</text>
</comment>